<evidence type="ECO:0000313" key="2">
    <source>
        <dbReference type="Proteomes" id="UP000242188"/>
    </source>
</evidence>
<organism evidence="1 2">
    <name type="scientific">Mizuhopecten yessoensis</name>
    <name type="common">Japanese scallop</name>
    <name type="synonym">Patinopecten yessoensis</name>
    <dbReference type="NCBI Taxonomy" id="6573"/>
    <lineage>
        <taxon>Eukaryota</taxon>
        <taxon>Metazoa</taxon>
        <taxon>Spiralia</taxon>
        <taxon>Lophotrochozoa</taxon>
        <taxon>Mollusca</taxon>
        <taxon>Bivalvia</taxon>
        <taxon>Autobranchia</taxon>
        <taxon>Pteriomorphia</taxon>
        <taxon>Pectinida</taxon>
        <taxon>Pectinoidea</taxon>
        <taxon>Pectinidae</taxon>
        <taxon>Mizuhopecten</taxon>
    </lineage>
</organism>
<dbReference type="OrthoDB" id="8903066at2759"/>
<dbReference type="Proteomes" id="UP000242188">
    <property type="component" value="Unassembled WGS sequence"/>
</dbReference>
<name>A0A210QNQ9_MIZYE</name>
<reference evidence="1 2" key="1">
    <citation type="journal article" date="2017" name="Nat. Ecol. Evol.">
        <title>Scallop genome provides insights into evolution of bilaterian karyotype and development.</title>
        <authorList>
            <person name="Wang S."/>
            <person name="Zhang J."/>
            <person name="Jiao W."/>
            <person name="Li J."/>
            <person name="Xun X."/>
            <person name="Sun Y."/>
            <person name="Guo X."/>
            <person name="Huan P."/>
            <person name="Dong B."/>
            <person name="Zhang L."/>
            <person name="Hu X."/>
            <person name="Sun X."/>
            <person name="Wang J."/>
            <person name="Zhao C."/>
            <person name="Wang Y."/>
            <person name="Wang D."/>
            <person name="Huang X."/>
            <person name="Wang R."/>
            <person name="Lv J."/>
            <person name="Li Y."/>
            <person name="Zhang Z."/>
            <person name="Liu B."/>
            <person name="Lu W."/>
            <person name="Hui Y."/>
            <person name="Liang J."/>
            <person name="Zhou Z."/>
            <person name="Hou R."/>
            <person name="Li X."/>
            <person name="Liu Y."/>
            <person name="Li H."/>
            <person name="Ning X."/>
            <person name="Lin Y."/>
            <person name="Zhao L."/>
            <person name="Xing Q."/>
            <person name="Dou J."/>
            <person name="Li Y."/>
            <person name="Mao J."/>
            <person name="Guo H."/>
            <person name="Dou H."/>
            <person name="Li T."/>
            <person name="Mu C."/>
            <person name="Jiang W."/>
            <person name="Fu Q."/>
            <person name="Fu X."/>
            <person name="Miao Y."/>
            <person name="Liu J."/>
            <person name="Yu Q."/>
            <person name="Li R."/>
            <person name="Liao H."/>
            <person name="Li X."/>
            <person name="Kong Y."/>
            <person name="Jiang Z."/>
            <person name="Chourrout D."/>
            <person name="Li R."/>
            <person name="Bao Z."/>
        </authorList>
    </citation>
    <scope>NUCLEOTIDE SEQUENCE [LARGE SCALE GENOMIC DNA]</scope>
    <source>
        <strain evidence="1 2">PY_sf001</strain>
    </source>
</reference>
<keyword evidence="2" id="KW-1185">Reference proteome</keyword>
<evidence type="ECO:0000313" key="1">
    <source>
        <dbReference type="EMBL" id="OWF50345.1"/>
    </source>
</evidence>
<comment type="caution">
    <text evidence="1">The sequence shown here is derived from an EMBL/GenBank/DDBJ whole genome shotgun (WGS) entry which is preliminary data.</text>
</comment>
<gene>
    <name evidence="1" type="ORF">KP79_PYT12043</name>
</gene>
<protein>
    <submittedName>
        <fullName evidence="1">Uncharacterized protein</fullName>
    </submittedName>
</protein>
<sequence>MSIDATRISYEKLNRMTFWSRHDPIKQQKGHTDHWSKARQKTGAYTVSYGAKGLQIRSDTDLDLATVRKAQSTRVRFENDCVTRMPMRSIDDMILHGLDAELPTQAINQRPRMDFSRKSSRTTFNERARDGFRYWLIDRPKPTKFGRYGIGSYKTVLGIGNAPRTSRIPISLASV</sequence>
<proteinExistence type="predicted"/>
<dbReference type="AlphaFoldDB" id="A0A210QNQ9"/>
<dbReference type="EMBL" id="NEDP02002634">
    <property type="protein sequence ID" value="OWF50345.1"/>
    <property type="molecule type" value="Genomic_DNA"/>
</dbReference>
<accession>A0A210QNQ9</accession>